<sequence length="148" mass="16499">MGKRQEPVRKSVKDVLADLLVGHREAAFGGPESALKYLRRTFEGQASLPNSVKAVAYDLYAEAQARCGQWEDCAASVGVSLGYLPELEAAFPHEYRRMLEGMTCFERGIQAYTELGNFHAALNLCEQAMALKLGEHYKAKRDSLEWAQ</sequence>
<dbReference type="SUPFAM" id="SSF48452">
    <property type="entry name" value="TPR-like"/>
    <property type="match status" value="1"/>
</dbReference>
<proteinExistence type="predicted"/>
<evidence type="ECO:0000313" key="1">
    <source>
        <dbReference type="EMBL" id="CBE67940.1"/>
    </source>
</evidence>
<dbReference type="HOGENOM" id="CLU_1755501_0_0_0"/>
<dbReference type="AlphaFoldDB" id="D5MM54"/>
<protein>
    <submittedName>
        <fullName evidence="1">Uncharacterized protein</fullName>
    </submittedName>
</protein>
<dbReference type="InterPro" id="IPR011990">
    <property type="entry name" value="TPR-like_helical_dom_sf"/>
</dbReference>
<dbReference type="EMBL" id="FP565575">
    <property type="protein sequence ID" value="CBE67940.1"/>
    <property type="molecule type" value="Genomic_DNA"/>
</dbReference>
<dbReference type="KEGG" id="mox:DAMO_0879"/>
<dbReference type="Proteomes" id="UP000006898">
    <property type="component" value="Chromosome"/>
</dbReference>
<organism evidence="1 2">
    <name type="scientific">Methylomirabilis oxygeniifera</name>
    <dbReference type="NCBI Taxonomy" id="671143"/>
    <lineage>
        <taxon>Bacteria</taxon>
        <taxon>Candidatus Methylomirabilota</taxon>
        <taxon>Candidatus Methylomirabilia</taxon>
        <taxon>Candidatus Methylomirabilales</taxon>
        <taxon>Candidatus Methylomirabilaceae</taxon>
        <taxon>Candidatus Methylomirabilis</taxon>
    </lineage>
</organism>
<name>D5MM54_METO1</name>
<dbReference type="eggNOG" id="ENOG5033UKC">
    <property type="taxonomic scope" value="Bacteria"/>
</dbReference>
<dbReference type="PATRIC" id="fig|671143.5.peg.760"/>
<reference evidence="1 2" key="1">
    <citation type="journal article" date="2010" name="Nature">
        <title>Nitrite-driven anaerobic methane oxidation by oxygenic bacteria.</title>
        <authorList>
            <person name="Ettwig K.F."/>
            <person name="Butler M.K."/>
            <person name="Le Paslier D."/>
            <person name="Pelletier E."/>
            <person name="Mangenot S."/>
            <person name="Kuypers M.M.M."/>
            <person name="Schreiber F."/>
            <person name="Dutilh B.E."/>
            <person name="Zedelius J."/>
            <person name="de Beer D."/>
            <person name="Gloerich J."/>
            <person name="Wessels H.J.C.T."/>
            <person name="van Allen T."/>
            <person name="Luesken F."/>
            <person name="Wu M."/>
            <person name="van de Pas-Schoonen K.T."/>
            <person name="Op den Camp H.J.M."/>
            <person name="Janssen-Megens E.M."/>
            <person name="Francoijs K-J."/>
            <person name="Stunnenberg H."/>
            <person name="Weissenbach J."/>
            <person name="Jetten M.S.M."/>
            <person name="Strous M."/>
        </authorList>
    </citation>
    <scope>NUCLEOTIDE SEQUENCE [LARGE SCALE GENOMIC DNA]</scope>
</reference>
<gene>
    <name evidence="1" type="ORF">DAMO_0879</name>
</gene>
<accession>D5MM54</accession>
<evidence type="ECO:0000313" key="2">
    <source>
        <dbReference type="Proteomes" id="UP000006898"/>
    </source>
</evidence>